<keyword evidence="6" id="KW-0227">DNA damage</keyword>
<proteinExistence type="inferred from homology"/>
<evidence type="ECO:0000256" key="3">
    <source>
        <dbReference type="ARBA" id="ARBA00022722"/>
    </source>
</evidence>
<evidence type="ECO:0000256" key="9">
    <source>
        <dbReference type="ARBA" id="ARBA00023125"/>
    </source>
</evidence>
<evidence type="ECO:0000256" key="2">
    <source>
        <dbReference type="ARBA" id="ARBA00022490"/>
    </source>
</evidence>
<keyword evidence="13" id="KW-1185">Reference proteome</keyword>
<evidence type="ECO:0000256" key="6">
    <source>
        <dbReference type="ARBA" id="ARBA00022763"/>
    </source>
</evidence>
<dbReference type="GO" id="GO:0016787">
    <property type="term" value="F:hydrolase activity"/>
    <property type="evidence" value="ECO:0007669"/>
    <property type="project" value="UniProtKB-KW"/>
</dbReference>
<keyword evidence="9" id="KW-0238">DNA-binding</keyword>
<evidence type="ECO:0000256" key="7">
    <source>
        <dbReference type="ARBA" id="ARBA00022801"/>
    </source>
</evidence>
<dbReference type="OrthoDB" id="2938977at2"/>
<evidence type="ECO:0000313" key="12">
    <source>
        <dbReference type="EMBL" id="OPH61913.1"/>
    </source>
</evidence>
<evidence type="ECO:0000256" key="10">
    <source>
        <dbReference type="ARBA" id="ARBA00023172"/>
    </source>
</evidence>
<dbReference type="SUPFAM" id="SSF53098">
    <property type="entry name" value="Ribonuclease H-like"/>
    <property type="match status" value="1"/>
</dbReference>
<name>A0A1V4HTR8_9BACL</name>
<dbReference type="PANTHER" id="PTHR30194">
    <property type="entry name" value="CROSSOVER JUNCTION ENDODEOXYRIBONUCLEASE RUVC"/>
    <property type="match status" value="1"/>
</dbReference>
<dbReference type="PANTHER" id="PTHR30194:SF3">
    <property type="entry name" value="CROSSOVER JUNCTION ENDODEOXYRIBONUCLEASE RUVC"/>
    <property type="match status" value="1"/>
</dbReference>
<keyword evidence="3" id="KW-0540">Nuclease</keyword>
<dbReference type="AlphaFoldDB" id="A0A1V4HTR8"/>
<keyword evidence="10" id="KW-0233">DNA recombination</keyword>
<dbReference type="Pfam" id="PF02075">
    <property type="entry name" value="RuvC"/>
    <property type="match status" value="1"/>
</dbReference>
<keyword evidence="11" id="KW-0234">DNA repair</keyword>
<comment type="similarity">
    <text evidence="1">Belongs to the RuvC family.</text>
</comment>
<dbReference type="GO" id="GO:0006281">
    <property type="term" value="P:DNA repair"/>
    <property type="evidence" value="ECO:0007669"/>
    <property type="project" value="UniProtKB-KW"/>
</dbReference>
<dbReference type="Proteomes" id="UP000190626">
    <property type="component" value="Unassembled WGS sequence"/>
</dbReference>
<evidence type="ECO:0000256" key="8">
    <source>
        <dbReference type="ARBA" id="ARBA00022842"/>
    </source>
</evidence>
<accession>A0A1V4HTR8</accession>
<dbReference type="RefSeq" id="WP_079408914.1">
    <property type="nucleotide sequence ID" value="NZ_MBTG01000001.1"/>
</dbReference>
<keyword evidence="8" id="KW-0460">Magnesium</keyword>
<organism evidence="12 13">
    <name type="scientific">Paenibacillus ferrarius</name>
    <dbReference type="NCBI Taxonomy" id="1469647"/>
    <lineage>
        <taxon>Bacteria</taxon>
        <taxon>Bacillati</taxon>
        <taxon>Bacillota</taxon>
        <taxon>Bacilli</taxon>
        <taxon>Bacillales</taxon>
        <taxon>Paenibacillaceae</taxon>
        <taxon>Paenibacillus</taxon>
    </lineage>
</organism>
<dbReference type="InterPro" id="IPR012337">
    <property type="entry name" value="RNaseH-like_sf"/>
</dbReference>
<keyword evidence="2" id="KW-0963">Cytoplasm</keyword>
<evidence type="ECO:0000256" key="11">
    <source>
        <dbReference type="ARBA" id="ARBA00023204"/>
    </source>
</evidence>
<keyword evidence="7" id="KW-0378">Hydrolase</keyword>
<dbReference type="PRINTS" id="PR00696">
    <property type="entry name" value="RSOLVASERUVC"/>
</dbReference>
<gene>
    <name evidence="12" type="ORF">BC351_01340</name>
</gene>
<dbReference type="InterPro" id="IPR036397">
    <property type="entry name" value="RNaseH_sf"/>
</dbReference>
<evidence type="ECO:0000313" key="13">
    <source>
        <dbReference type="Proteomes" id="UP000190626"/>
    </source>
</evidence>
<dbReference type="EMBL" id="MBTG01000001">
    <property type="protein sequence ID" value="OPH61913.1"/>
    <property type="molecule type" value="Genomic_DNA"/>
</dbReference>
<evidence type="ECO:0000256" key="5">
    <source>
        <dbReference type="ARBA" id="ARBA00022759"/>
    </source>
</evidence>
<keyword evidence="5" id="KW-0255">Endonuclease</keyword>
<dbReference type="GO" id="GO:0004520">
    <property type="term" value="F:DNA endonuclease activity"/>
    <property type="evidence" value="ECO:0007669"/>
    <property type="project" value="InterPro"/>
</dbReference>
<dbReference type="GO" id="GO:0006310">
    <property type="term" value="P:DNA recombination"/>
    <property type="evidence" value="ECO:0007669"/>
    <property type="project" value="UniProtKB-KW"/>
</dbReference>
<evidence type="ECO:0000256" key="4">
    <source>
        <dbReference type="ARBA" id="ARBA00022723"/>
    </source>
</evidence>
<dbReference type="GO" id="GO:0003677">
    <property type="term" value="F:DNA binding"/>
    <property type="evidence" value="ECO:0007669"/>
    <property type="project" value="UniProtKB-KW"/>
</dbReference>
<evidence type="ECO:0000256" key="1">
    <source>
        <dbReference type="ARBA" id="ARBA00009518"/>
    </source>
</evidence>
<dbReference type="STRING" id="1469647.BC351_01340"/>
<dbReference type="Gene3D" id="3.30.420.10">
    <property type="entry name" value="Ribonuclease H-like superfamily/Ribonuclease H"/>
    <property type="match status" value="1"/>
</dbReference>
<reference evidence="13" key="1">
    <citation type="submission" date="2016-07" db="EMBL/GenBank/DDBJ databases">
        <authorList>
            <person name="Florea S."/>
            <person name="Webb J.S."/>
            <person name="Jaromczyk J."/>
            <person name="Schardl C.L."/>
        </authorList>
    </citation>
    <scope>NUCLEOTIDE SEQUENCE [LARGE SCALE GENOMIC DNA]</scope>
    <source>
        <strain evidence="13">CY1</strain>
    </source>
</reference>
<protein>
    <submittedName>
        <fullName evidence="12">Uncharacterized protein</fullName>
    </submittedName>
</protein>
<sequence>MSHLYGLDLSMEQTGVTIFDLNALQPIHIGSITTNQKQSHGKRLYIIATEILSLIEKYPPSIVTIERGFSRFNTSTQVIYRVHGLINYLLRDYEQIYYPPKTVKEAIIRGDASKKLVKDMIERKFPDVVFENEDESDSFAVALTYLIKNKYIAWDKDGIKIAKKEREGSIGQSRR</sequence>
<keyword evidence="4" id="KW-0479">Metal-binding</keyword>
<comment type="caution">
    <text evidence="12">The sequence shown here is derived from an EMBL/GenBank/DDBJ whole genome shotgun (WGS) entry which is preliminary data.</text>
</comment>
<dbReference type="GO" id="GO:0046872">
    <property type="term" value="F:metal ion binding"/>
    <property type="evidence" value="ECO:0007669"/>
    <property type="project" value="UniProtKB-KW"/>
</dbReference>
<dbReference type="InterPro" id="IPR002176">
    <property type="entry name" value="X-over_junc_endoDNase_RuvC"/>
</dbReference>